<evidence type="ECO:0000313" key="3">
    <source>
        <dbReference type="Proteomes" id="UP000823749"/>
    </source>
</evidence>
<accession>A0AAV6KYK9</accession>
<organism evidence="2 3">
    <name type="scientific">Rhododendron griersonianum</name>
    <dbReference type="NCBI Taxonomy" id="479676"/>
    <lineage>
        <taxon>Eukaryota</taxon>
        <taxon>Viridiplantae</taxon>
        <taxon>Streptophyta</taxon>
        <taxon>Embryophyta</taxon>
        <taxon>Tracheophyta</taxon>
        <taxon>Spermatophyta</taxon>
        <taxon>Magnoliopsida</taxon>
        <taxon>eudicotyledons</taxon>
        <taxon>Gunneridae</taxon>
        <taxon>Pentapetalae</taxon>
        <taxon>asterids</taxon>
        <taxon>Ericales</taxon>
        <taxon>Ericaceae</taxon>
        <taxon>Ericoideae</taxon>
        <taxon>Rhodoreae</taxon>
        <taxon>Rhododendron</taxon>
    </lineage>
</organism>
<keyword evidence="3" id="KW-1185">Reference proteome</keyword>
<dbReference type="AlphaFoldDB" id="A0AAV6KYK9"/>
<protein>
    <submittedName>
        <fullName evidence="2">Uncharacterized protein</fullName>
    </submittedName>
</protein>
<dbReference type="Proteomes" id="UP000823749">
    <property type="component" value="Chromosome 3"/>
</dbReference>
<comment type="caution">
    <text evidence="2">The sequence shown here is derived from an EMBL/GenBank/DDBJ whole genome shotgun (WGS) entry which is preliminary data.</text>
</comment>
<feature type="region of interest" description="Disordered" evidence="1">
    <location>
        <begin position="78"/>
        <end position="108"/>
    </location>
</feature>
<sequence>MGLSDGTSPRKARHDDSDLETFELESLDHGVRLVESSGLPLWSFIKQSCQNYAEMNAKKAQREILTVNSQQQIVAGVETPSVERSRLAQGRPERSQRGRRRRGERGRRSAVGISGIQALEPYWGKRCSKGVEPIRVALLGRAISDGVSPPRHTARGTGCNYIAPIGIALLK</sequence>
<proteinExistence type="predicted"/>
<gene>
    <name evidence="2" type="ORF">RHGRI_007696</name>
</gene>
<reference evidence="2" key="1">
    <citation type="submission" date="2020-08" db="EMBL/GenBank/DDBJ databases">
        <title>Plant Genome Project.</title>
        <authorList>
            <person name="Zhang R.-G."/>
        </authorList>
    </citation>
    <scope>NUCLEOTIDE SEQUENCE</scope>
    <source>
        <strain evidence="2">WSP0</strain>
        <tissue evidence="2">Leaf</tissue>
    </source>
</reference>
<evidence type="ECO:0000313" key="2">
    <source>
        <dbReference type="EMBL" id="KAG5557540.1"/>
    </source>
</evidence>
<dbReference type="EMBL" id="JACTNZ010000003">
    <property type="protein sequence ID" value="KAG5557540.1"/>
    <property type="molecule type" value="Genomic_DNA"/>
</dbReference>
<evidence type="ECO:0000256" key="1">
    <source>
        <dbReference type="SAM" id="MobiDB-lite"/>
    </source>
</evidence>
<feature type="compositionally biased region" description="Basic and acidic residues" evidence="1">
    <location>
        <begin position="81"/>
        <end position="96"/>
    </location>
</feature>
<name>A0AAV6KYK9_9ERIC</name>